<dbReference type="SUPFAM" id="SSF48008">
    <property type="entry name" value="GntR ligand-binding domain-like"/>
    <property type="match status" value="1"/>
</dbReference>
<dbReference type="RefSeq" id="WP_131998764.1">
    <property type="nucleotide sequence ID" value="NZ_SMGK01000006.1"/>
</dbReference>
<dbReference type="SMART" id="SM00345">
    <property type="entry name" value="HTH_GNTR"/>
    <property type="match status" value="1"/>
</dbReference>
<dbReference type="GO" id="GO:0003700">
    <property type="term" value="F:DNA-binding transcription factor activity"/>
    <property type="evidence" value="ECO:0007669"/>
    <property type="project" value="InterPro"/>
</dbReference>
<dbReference type="PANTHER" id="PTHR43537:SF5">
    <property type="entry name" value="UXU OPERON TRANSCRIPTIONAL REGULATOR"/>
    <property type="match status" value="1"/>
</dbReference>
<dbReference type="InterPro" id="IPR036390">
    <property type="entry name" value="WH_DNA-bd_sf"/>
</dbReference>
<dbReference type="GO" id="GO:0003677">
    <property type="term" value="F:DNA binding"/>
    <property type="evidence" value="ECO:0007669"/>
    <property type="project" value="UniProtKB-KW"/>
</dbReference>
<dbReference type="InterPro" id="IPR000524">
    <property type="entry name" value="Tscrpt_reg_HTH_GntR"/>
</dbReference>
<evidence type="ECO:0000256" key="2">
    <source>
        <dbReference type="ARBA" id="ARBA00023125"/>
    </source>
</evidence>
<dbReference type="Gene3D" id="1.10.10.10">
    <property type="entry name" value="Winged helix-like DNA-binding domain superfamily/Winged helix DNA-binding domain"/>
    <property type="match status" value="1"/>
</dbReference>
<proteinExistence type="predicted"/>
<evidence type="ECO:0000256" key="3">
    <source>
        <dbReference type="ARBA" id="ARBA00023163"/>
    </source>
</evidence>
<dbReference type="EMBL" id="SMGK01000006">
    <property type="protein sequence ID" value="TCK70757.1"/>
    <property type="molecule type" value="Genomic_DNA"/>
</dbReference>
<dbReference type="PROSITE" id="PS50949">
    <property type="entry name" value="HTH_GNTR"/>
    <property type="match status" value="1"/>
</dbReference>
<evidence type="ECO:0000313" key="6">
    <source>
        <dbReference type="Proteomes" id="UP000295210"/>
    </source>
</evidence>
<dbReference type="Gene3D" id="1.20.120.530">
    <property type="entry name" value="GntR ligand-binding domain-like"/>
    <property type="match status" value="1"/>
</dbReference>
<sequence length="227" mass="25601">MVYVPNAVRGEAALLAKQSLATKLREEIIHGHLIPGQRIVEGYWARKFGVAQTSVREAINILISEGFVTKASGRSARVTSYTEADIAQIYELRVALEGLAARLAAQRHADLAPLKDALKEMRRATRQGQIRLLIEADLRFHLCLCELSGNHLLYTQMRTLLVPLFAFVSMRAIQVNQTVKAWESDLDRHKRIVDLILDGDPDAAEFTMRSTLQRFAARAHSVWQETR</sequence>
<reference evidence="5 6" key="1">
    <citation type="submission" date="2019-03" db="EMBL/GenBank/DDBJ databases">
        <title>Genomic Encyclopedia of Type Strains, Phase IV (KMG-IV): sequencing the most valuable type-strain genomes for metagenomic binning, comparative biology and taxonomic classification.</title>
        <authorList>
            <person name="Goeker M."/>
        </authorList>
    </citation>
    <scope>NUCLEOTIDE SEQUENCE [LARGE SCALE GENOMIC DNA]</scope>
    <source>
        <strain evidence="5 6">DSM 103428</strain>
    </source>
</reference>
<protein>
    <submittedName>
        <fullName evidence="5">GntR family transcriptional regulator</fullName>
    </submittedName>
</protein>
<dbReference type="PANTHER" id="PTHR43537">
    <property type="entry name" value="TRANSCRIPTIONAL REGULATOR, GNTR FAMILY"/>
    <property type="match status" value="1"/>
</dbReference>
<dbReference type="SMART" id="SM00895">
    <property type="entry name" value="FCD"/>
    <property type="match status" value="1"/>
</dbReference>
<dbReference type="Pfam" id="PF00392">
    <property type="entry name" value="GntR"/>
    <property type="match status" value="1"/>
</dbReference>
<keyword evidence="3" id="KW-0804">Transcription</keyword>
<accession>A0A4R1L176</accession>
<keyword evidence="1" id="KW-0805">Transcription regulation</keyword>
<dbReference type="InterPro" id="IPR008920">
    <property type="entry name" value="TF_FadR/GntR_C"/>
</dbReference>
<dbReference type="OrthoDB" id="9816161at2"/>
<feature type="domain" description="HTH gntR-type" evidence="4">
    <location>
        <begin position="14"/>
        <end position="81"/>
    </location>
</feature>
<evidence type="ECO:0000313" key="5">
    <source>
        <dbReference type="EMBL" id="TCK70757.1"/>
    </source>
</evidence>
<evidence type="ECO:0000259" key="4">
    <source>
        <dbReference type="PROSITE" id="PS50949"/>
    </source>
</evidence>
<keyword evidence="6" id="KW-1185">Reference proteome</keyword>
<organism evidence="5 6">
    <name type="scientific">Acidipila rosea</name>
    <dbReference type="NCBI Taxonomy" id="768535"/>
    <lineage>
        <taxon>Bacteria</taxon>
        <taxon>Pseudomonadati</taxon>
        <taxon>Acidobacteriota</taxon>
        <taxon>Terriglobia</taxon>
        <taxon>Terriglobales</taxon>
        <taxon>Acidobacteriaceae</taxon>
        <taxon>Acidipila</taxon>
    </lineage>
</organism>
<dbReference type="AlphaFoldDB" id="A0A4R1L176"/>
<comment type="caution">
    <text evidence="5">The sequence shown here is derived from an EMBL/GenBank/DDBJ whole genome shotgun (WGS) entry which is preliminary data.</text>
</comment>
<keyword evidence="2" id="KW-0238">DNA-binding</keyword>
<gene>
    <name evidence="5" type="ORF">C7378_3146</name>
</gene>
<dbReference type="SUPFAM" id="SSF46785">
    <property type="entry name" value="Winged helix' DNA-binding domain"/>
    <property type="match status" value="1"/>
</dbReference>
<name>A0A4R1L176_9BACT</name>
<dbReference type="InterPro" id="IPR036388">
    <property type="entry name" value="WH-like_DNA-bd_sf"/>
</dbReference>
<dbReference type="InterPro" id="IPR011711">
    <property type="entry name" value="GntR_C"/>
</dbReference>
<dbReference type="Proteomes" id="UP000295210">
    <property type="component" value="Unassembled WGS sequence"/>
</dbReference>
<dbReference type="Pfam" id="PF07729">
    <property type="entry name" value="FCD"/>
    <property type="match status" value="1"/>
</dbReference>
<evidence type="ECO:0000256" key="1">
    <source>
        <dbReference type="ARBA" id="ARBA00023015"/>
    </source>
</evidence>